<dbReference type="PANTHER" id="PTHR43283">
    <property type="entry name" value="BETA-LACTAMASE-RELATED"/>
    <property type="match status" value="1"/>
</dbReference>
<dbReference type="InterPro" id="IPR050789">
    <property type="entry name" value="Diverse_Enzym_Activities"/>
</dbReference>
<dbReference type="Gene3D" id="3.40.710.10">
    <property type="entry name" value="DD-peptidase/beta-lactamase superfamily"/>
    <property type="match status" value="1"/>
</dbReference>
<feature type="domain" description="Beta-lactamase-related" evidence="2">
    <location>
        <begin position="15"/>
        <end position="319"/>
    </location>
</feature>
<dbReference type="OrthoDB" id="9770183at2"/>
<evidence type="ECO:0000313" key="4">
    <source>
        <dbReference type="Proteomes" id="UP000293142"/>
    </source>
</evidence>
<gene>
    <name evidence="3" type="ORF">EYB31_08090</name>
</gene>
<evidence type="ECO:0000256" key="1">
    <source>
        <dbReference type="ARBA" id="ARBA00022801"/>
    </source>
</evidence>
<dbReference type="PANTHER" id="PTHR43283:SF11">
    <property type="entry name" value="BETA-LACTAMASE-RELATED DOMAIN-CONTAINING PROTEIN"/>
    <property type="match status" value="1"/>
</dbReference>
<dbReference type="SUPFAM" id="SSF56601">
    <property type="entry name" value="beta-lactamase/transpeptidase-like"/>
    <property type="match status" value="1"/>
</dbReference>
<name>A0A4Q9DTU2_9BACL</name>
<dbReference type="GO" id="GO:0016787">
    <property type="term" value="F:hydrolase activity"/>
    <property type="evidence" value="ECO:0007669"/>
    <property type="project" value="UniProtKB-KW"/>
</dbReference>
<organism evidence="3 4">
    <name type="scientific">Paenibacillus thalictri</name>
    <dbReference type="NCBI Taxonomy" id="2527873"/>
    <lineage>
        <taxon>Bacteria</taxon>
        <taxon>Bacillati</taxon>
        <taxon>Bacillota</taxon>
        <taxon>Bacilli</taxon>
        <taxon>Bacillales</taxon>
        <taxon>Paenibacillaceae</taxon>
        <taxon>Paenibacillus</taxon>
    </lineage>
</organism>
<dbReference type="EMBL" id="SIRE01000005">
    <property type="protein sequence ID" value="TBL80366.1"/>
    <property type="molecule type" value="Genomic_DNA"/>
</dbReference>
<dbReference type="Pfam" id="PF00144">
    <property type="entry name" value="Beta-lactamase"/>
    <property type="match status" value="1"/>
</dbReference>
<keyword evidence="4" id="KW-1185">Reference proteome</keyword>
<accession>A0A4Q9DTU2</accession>
<reference evidence="3 4" key="1">
    <citation type="submission" date="2019-02" db="EMBL/GenBank/DDBJ databases">
        <title>Paenibacillus sp. nov., isolated from surface-sterilized tissue of Thalictrum simplex L.</title>
        <authorList>
            <person name="Tuo L."/>
        </authorList>
    </citation>
    <scope>NUCLEOTIDE SEQUENCE [LARGE SCALE GENOMIC DNA]</scope>
    <source>
        <strain evidence="3 4">N2SHLJ1</strain>
    </source>
</reference>
<protein>
    <submittedName>
        <fullName evidence="3">Penicillin-binding protein</fullName>
    </submittedName>
</protein>
<evidence type="ECO:0000259" key="2">
    <source>
        <dbReference type="Pfam" id="PF00144"/>
    </source>
</evidence>
<dbReference type="AlphaFoldDB" id="A0A4Q9DTU2"/>
<comment type="caution">
    <text evidence="3">The sequence shown here is derived from an EMBL/GenBank/DDBJ whole genome shotgun (WGS) entry which is preliminary data.</text>
</comment>
<dbReference type="RefSeq" id="WP_131012780.1">
    <property type="nucleotide sequence ID" value="NZ_SIRE01000005.1"/>
</dbReference>
<sequence>METTRKLVESWISEKLIPGAVLDVSLGRTFRVQLAFGSYHDGTSEAGISLDTLFDAASLTKVTATLPAVLTLAAQGKLDFDDAAYRYVPQLRHPKITIRHLLQHTSGLPADLPHVDRSVARDVKAQLFEQELQSEPGERAAYSDLGMILLGMIVEQASGEPLEQYVSRAVFKPLDMTESLFNPWPGLKPRIAATEPYGSGYVHGEVHDEKCFQLGGISGSAGLFTTADNLQKYAACWLNPQKYGLWTEQLADKCVKDPVQGRGLGWEVWNGQPEAPSCGELWTHGSFGHTGFTGTSLWMDPLHQLSVVFLTNAVHFGRKTPIRSLRKLLHSSIYRELLGHMG</sequence>
<proteinExistence type="predicted"/>
<evidence type="ECO:0000313" key="3">
    <source>
        <dbReference type="EMBL" id="TBL80366.1"/>
    </source>
</evidence>
<dbReference type="Proteomes" id="UP000293142">
    <property type="component" value="Unassembled WGS sequence"/>
</dbReference>
<keyword evidence="1" id="KW-0378">Hydrolase</keyword>
<dbReference type="InterPro" id="IPR001466">
    <property type="entry name" value="Beta-lactam-related"/>
</dbReference>
<dbReference type="InterPro" id="IPR012338">
    <property type="entry name" value="Beta-lactam/transpept-like"/>
</dbReference>